<feature type="compositionally biased region" description="Basic and acidic residues" evidence="1">
    <location>
        <begin position="193"/>
        <end position="206"/>
    </location>
</feature>
<feature type="compositionally biased region" description="Basic and acidic residues" evidence="1">
    <location>
        <begin position="1"/>
        <end position="17"/>
    </location>
</feature>
<feature type="region of interest" description="Disordered" evidence="1">
    <location>
        <begin position="1"/>
        <end position="20"/>
    </location>
</feature>
<accession>A0A6A4WFH6</accession>
<feature type="compositionally biased region" description="Acidic residues" evidence="1">
    <location>
        <begin position="207"/>
        <end position="245"/>
    </location>
</feature>
<dbReference type="EMBL" id="VIIS01001067">
    <property type="protein sequence ID" value="KAF0302390.1"/>
    <property type="molecule type" value="Genomic_DNA"/>
</dbReference>
<feature type="compositionally biased region" description="Low complexity" evidence="1">
    <location>
        <begin position="305"/>
        <end position="324"/>
    </location>
</feature>
<comment type="caution">
    <text evidence="2">The sequence shown here is derived from an EMBL/GenBank/DDBJ whole genome shotgun (WGS) entry which is preliminary data.</text>
</comment>
<feature type="region of interest" description="Disordered" evidence="1">
    <location>
        <begin position="179"/>
        <end position="329"/>
    </location>
</feature>
<feature type="compositionally biased region" description="Basic and acidic residues" evidence="1">
    <location>
        <begin position="254"/>
        <end position="268"/>
    </location>
</feature>
<keyword evidence="3" id="KW-1185">Reference proteome</keyword>
<sequence length="376" mass="40672">MVDIRRQESSRRPEHDMASSATKAVSALLVLSAGITANPVPVPNPLYHEPQPLYSDIGPVYPFSDSLFAEQNAAYPYRDSNPYLPESLVAELDGPLAAEQLVGGAEMFPDQLTGEERSQLLGLLTGELLPAEGDDYGPLGYDLPPPVEDADWYEALGLASPYDSEDLGGEYGDYIGEVVDEPLLPSGPSRAMTKKDTAASETRAEQPAEEDDEEESDDDDDDDDDDNDDDADGGNVADDESENTDDAAANLVKQIEELRKTIHSEGLRHPSQSAPQTPDHPVRSPSTPAPAVEPGSGDSSRSESAEAPLADQLRAAAAEPTAAPLTDSETAYETIKRFLVMEDALKRLPKKTAKKSKRFVSDQFTRELEDLRTVKT</sequence>
<reference evidence="2 3" key="1">
    <citation type="submission" date="2019-07" db="EMBL/GenBank/DDBJ databases">
        <title>Draft genome assembly of a fouling barnacle, Amphibalanus amphitrite (Darwin, 1854): The first reference genome for Thecostraca.</title>
        <authorList>
            <person name="Kim W."/>
        </authorList>
    </citation>
    <scope>NUCLEOTIDE SEQUENCE [LARGE SCALE GENOMIC DNA]</scope>
    <source>
        <strain evidence="2">SNU_AA5</strain>
        <tissue evidence="2">Soma without cirri and trophi</tissue>
    </source>
</reference>
<evidence type="ECO:0000256" key="1">
    <source>
        <dbReference type="SAM" id="MobiDB-lite"/>
    </source>
</evidence>
<dbReference type="Proteomes" id="UP000440578">
    <property type="component" value="Unassembled WGS sequence"/>
</dbReference>
<dbReference type="AlphaFoldDB" id="A0A6A4WFH6"/>
<protein>
    <submittedName>
        <fullName evidence="2">Uncharacterized protein</fullName>
    </submittedName>
</protein>
<organism evidence="2 3">
    <name type="scientific">Amphibalanus amphitrite</name>
    <name type="common">Striped barnacle</name>
    <name type="synonym">Balanus amphitrite</name>
    <dbReference type="NCBI Taxonomy" id="1232801"/>
    <lineage>
        <taxon>Eukaryota</taxon>
        <taxon>Metazoa</taxon>
        <taxon>Ecdysozoa</taxon>
        <taxon>Arthropoda</taxon>
        <taxon>Crustacea</taxon>
        <taxon>Multicrustacea</taxon>
        <taxon>Cirripedia</taxon>
        <taxon>Thoracica</taxon>
        <taxon>Thoracicalcarea</taxon>
        <taxon>Balanomorpha</taxon>
        <taxon>Balanoidea</taxon>
        <taxon>Balanidae</taxon>
        <taxon>Amphibalaninae</taxon>
        <taxon>Amphibalanus</taxon>
    </lineage>
</organism>
<gene>
    <name evidence="2" type="ORF">FJT64_025526</name>
</gene>
<name>A0A6A4WFH6_AMPAM</name>
<proteinExistence type="predicted"/>
<evidence type="ECO:0000313" key="2">
    <source>
        <dbReference type="EMBL" id="KAF0302390.1"/>
    </source>
</evidence>
<evidence type="ECO:0000313" key="3">
    <source>
        <dbReference type="Proteomes" id="UP000440578"/>
    </source>
</evidence>